<comment type="similarity">
    <text evidence="2">Belongs to the nucleoporin Nup133 family.</text>
</comment>
<dbReference type="PANTHER" id="PTHR13405">
    <property type="entry name" value="NUCLEAR PORE COMPLEX PROTEIN NUP133"/>
    <property type="match status" value="1"/>
</dbReference>
<evidence type="ECO:0000256" key="3">
    <source>
        <dbReference type="ARBA" id="ARBA00022448"/>
    </source>
</evidence>
<dbReference type="InterPro" id="IPR014908">
    <property type="entry name" value="Nucleoporin_Nup133/Nup155_N"/>
</dbReference>
<dbReference type="Gene3D" id="1.20.58.1380">
    <property type="match status" value="1"/>
</dbReference>
<comment type="caution">
    <text evidence="6">The sequence shown here is derived from an EMBL/GenBank/DDBJ whole genome shotgun (WGS) entry which is preliminary data.</text>
</comment>
<keyword evidence="4" id="KW-0539">Nucleus</keyword>
<evidence type="ECO:0000259" key="5">
    <source>
        <dbReference type="Pfam" id="PF08801"/>
    </source>
</evidence>
<proteinExistence type="inferred from homology"/>
<dbReference type="InterPro" id="IPR015943">
    <property type="entry name" value="WD40/YVTN_repeat-like_dom_sf"/>
</dbReference>
<dbReference type="Pfam" id="PF08801">
    <property type="entry name" value="Nucleoporin_N"/>
    <property type="match status" value="1"/>
</dbReference>
<dbReference type="PANTHER" id="PTHR13405:SF11">
    <property type="entry name" value="NUCLEAR PORE COMPLEX PROTEIN NUP133"/>
    <property type="match status" value="1"/>
</dbReference>
<dbReference type="GO" id="GO:0031080">
    <property type="term" value="C:nuclear pore outer ring"/>
    <property type="evidence" value="ECO:0007669"/>
    <property type="project" value="TreeGrafter"/>
</dbReference>
<evidence type="ECO:0000256" key="1">
    <source>
        <dbReference type="ARBA" id="ARBA00004123"/>
    </source>
</evidence>
<dbReference type="SUPFAM" id="SSF117289">
    <property type="entry name" value="Nucleoporin domain"/>
    <property type="match status" value="1"/>
</dbReference>
<gene>
    <name evidence="6" type="ORF">RI543_001134</name>
</gene>
<dbReference type="Proteomes" id="UP001306508">
    <property type="component" value="Unassembled WGS sequence"/>
</dbReference>
<evidence type="ECO:0000313" key="6">
    <source>
        <dbReference type="EMBL" id="KAK5781294.1"/>
    </source>
</evidence>
<dbReference type="EMBL" id="JAWIZZ010000036">
    <property type="protein sequence ID" value="KAK5781294.1"/>
    <property type="molecule type" value="Genomic_DNA"/>
</dbReference>
<dbReference type="InterPro" id="IPR037624">
    <property type="entry name" value="Nup133-like"/>
</dbReference>
<dbReference type="GO" id="GO:0016973">
    <property type="term" value="P:poly(A)+ mRNA export from nucleus"/>
    <property type="evidence" value="ECO:0007669"/>
    <property type="project" value="TreeGrafter"/>
</dbReference>
<accession>A0AAN7W4W8</accession>
<dbReference type="GO" id="GO:0017056">
    <property type="term" value="F:structural constituent of nuclear pore"/>
    <property type="evidence" value="ECO:0007669"/>
    <property type="project" value="InterPro"/>
</dbReference>
<name>A0AAN7W4W8_9SACH</name>
<feature type="domain" description="Nucleoporin Nup133/Nup155-like N-terminal" evidence="5">
    <location>
        <begin position="82"/>
        <end position="486"/>
    </location>
</feature>
<dbReference type="Gene3D" id="2.130.10.10">
    <property type="entry name" value="YVTN repeat-like/Quinoprotein amine dehydrogenase"/>
    <property type="match status" value="1"/>
</dbReference>
<dbReference type="GO" id="GO:0000972">
    <property type="term" value="P:transcription-dependent tethering of RNA polymerase II gene DNA at nuclear periphery"/>
    <property type="evidence" value="ECO:0007669"/>
    <property type="project" value="TreeGrafter"/>
</dbReference>
<dbReference type="AlphaFoldDB" id="A0AAN7W4W8"/>
<organism evidence="6 7">
    <name type="scientific">Arxiozyma heterogenica</name>
    <dbReference type="NCBI Taxonomy" id="278026"/>
    <lineage>
        <taxon>Eukaryota</taxon>
        <taxon>Fungi</taxon>
        <taxon>Dikarya</taxon>
        <taxon>Ascomycota</taxon>
        <taxon>Saccharomycotina</taxon>
        <taxon>Saccharomycetes</taxon>
        <taxon>Saccharomycetales</taxon>
        <taxon>Saccharomycetaceae</taxon>
        <taxon>Arxiozyma</taxon>
    </lineage>
</organism>
<keyword evidence="7" id="KW-1185">Reference proteome</keyword>
<evidence type="ECO:0000256" key="4">
    <source>
        <dbReference type="ARBA" id="ARBA00023242"/>
    </source>
</evidence>
<evidence type="ECO:0000313" key="7">
    <source>
        <dbReference type="Proteomes" id="UP001306508"/>
    </source>
</evidence>
<keyword evidence="3" id="KW-0813">Transport</keyword>
<comment type="subcellular location">
    <subcellularLocation>
        <location evidence="1">Nucleus</location>
    </subcellularLocation>
</comment>
<sequence length="1195" mass="138779">MSDIDRGRPVFKLRKEVTSLVDNTNNSIIIDETKNNNNDESVDLTFSNSKATVVDHIVEPNLLTENEKYSVESVKLDLLALLGEEFKLAGFIDSFSGKAMINDTKHLYIWNYHEWKQSAYNKLPLNLTDGQDDTPPICLLTWPATMDTLDTDNSCWGICIIYRQSGKIFFYEDLSSINNLYSQLSQNMAHVLDLKLSNSNEFITSAISVEPSGIVLATSFGRVLFITIRDSMGHPRIQLKQQLIKSQRSFFSSLFGSRDDDSTNINNNKNRYQSHDVVSLKNGPIVGKGDRLLYITTRRGEFHIWQLSVSSNCFKRIEINIYNQILESLQDLYPFAASSLQILDSHPISHKNNKNNDNYLTHVVLSSISNYPDDVYYILSTLVFDEEANNFNIISTYRINTYTSPLNESSPITLPKLIIPNWSNELLEKSITETSKISNVVVLFHNAMVLTQVSSQFDVSFTLKRKWEDVISFKDSVNIFGTGCTSHKIYLLSKGLGGIISVTLKDKLSLETTLEEVRFIKSHIEQAIYFFDKDTQMEIMNPIEFNLSKDIALDTKSIENDLKLSALEIIQSTGKYIPKFTSNLQQHLSIRINYFKNLLKFTELNFNNNISVTFKLWLIENFEIMNSCLRLYRFLNGSDEGLQTVWENVLKQNNVSVEELIISKILQYPKVFNDFLHNIVTNSQSIEFKSKIIEMINSCLYEAVLEEGENDIRYGTMKLNAKQVNPDSLPWFITLSNLTKINDIFFEYKFQFKNENVEINSNDIKEQFLTLLKILYYCFNQVRLWTNQSGIITTDEIKSQDIITINKLYIDNHIDWNNILCEFGYQSQSIEITEFYKDLESLVQTLETLPVDQPDVVDLYNKFFQKFQMSFSATLFEYYANNHKLSELFYRFPEQHDNLIKFFQDNSPKYGSISWIQDIIDQRYSDASKTLFDLPLLHQDITENQFHLNVAKLACLVEQEDDNEQQDKKQFEIRKLQQIQCNLDLLDAEIEFINRIKQDQIELSPRFIGTPIESLFNKLKSLLMDNVTISFNETIEMYSILTDSDNIYCALKLLSFNVDLIEFEIKQYLISMIWRRCILLDLDQNIRNNDIKDTVLYKILERFFAERLYEYDYPLPHISMLTDKFLISDDLLRNLYGKYLNDDITSIKQIITQETETISQQMSEINLQDVIAAANLSTGNHCVINYITNEIDYTK</sequence>
<evidence type="ECO:0000256" key="2">
    <source>
        <dbReference type="ARBA" id="ARBA00005569"/>
    </source>
</evidence>
<protein>
    <recommendedName>
        <fullName evidence="5">Nucleoporin Nup133/Nup155-like N-terminal domain-containing protein</fullName>
    </recommendedName>
</protein>
<dbReference type="GO" id="GO:0006606">
    <property type="term" value="P:protein import into nucleus"/>
    <property type="evidence" value="ECO:0007669"/>
    <property type="project" value="TreeGrafter"/>
</dbReference>
<reference evidence="7" key="1">
    <citation type="submission" date="2023-07" db="EMBL/GenBank/DDBJ databases">
        <title>A draft genome of Kazachstania heterogenica Y-27499.</title>
        <authorList>
            <person name="Donic C."/>
            <person name="Kralova J.S."/>
            <person name="Fidel L."/>
            <person name="Ben-Dor S."/>
            <person name="Jung S."/>
        </authorList>
    </citation>
    <scope>NUCLEOTIDE SEQUENCE [LARGE SCALE GENOMIC DNA]</scope>
    <source>
        <strain evidence="7">Y27499</strain>
    </source>
</reference>